<evidence type="ECO:0000256" key="2">
    <source>
        <dbReference type="ARBA" id="ARBA00022679"/>
    </source>
</evidence>
<comment type="similarity">
    <text evidence="4">Belongs to the class I-like SAM-binding methyltransferase superfamily.</text>
</comment>
<comment type="pathway">
    <text evidence="1">Secondary metabolite biosynthesis.</text>
</comment>
<dbReference type="PANTHER" id="PTHR35897">
    <property type="entry name" value="METHYLTRANSFERASE AUSD"/>
    <property type="match status" value="1"/>
</dbReference>
<name>A0AAE0XAW8_9PEZI</name>
<dbReference type="SUPFAM" id="SSF53335">
    <property type="entry name" value="S-adenosyl-L-methionine-dependent methyltransferases"/>
    <property type="match status" value="1"/>
</dbReference>
<comment type="caution">
    <text evidence="6">The sequence shown here is derived from an EMBL/GenBank/DDBJ whole genome shotgun (WGS) entry which is preliminary data.</text>
</comment>
<feature type="domain" description="Methyltransferase" evidence="5">
    <location>
        <begin position="93"/>
        <end position="192"/>
    </location>
</feature>
<dbReference type="CDD" id="cd02440">
    <property type="entry name" value="AdoMet_MTases"/>
    <property type="match status" value="1"/>
</dbReference>
<reference evidence="6" key="1">
    <citation type="journal article" date="2023" name="Mol. Phylogenet. Evol.">
        <title>Genome-scale phylogeny and comparative genomics of the fungal order Sordariales.</title>
        <authorList>
            <person name="Hensen N."/>
            <person name="Bonometti L."/>
            <person name="Westerberg I."/>
            <person name="Brannstrom I.O."/>
            <person name="Guillou S."/>
            <person name="Cros-Aarteil S."/>
            <person name="Calhoun S."/>
            <person name="Haridas S."/>
            <person name="Kuo A."/>
            <person name="Mondo S."/>
            <person name="Pangilinan J."/>
            <person name="Riley R."/>
            <person name="LaButti K."/>
            <person name="Andreopoulos B."/>
            <person name="Lipzen A."/>
            <person name="Chen C."/>
            <person name="Yan M."/>
            <person name="Daum C."/>
            <person name="Ng V."/>
            <person name="Clum A."/>
            <person name="Steindorff A."/>
            <person name="Ohm R.A."/>
            <person name="Martin F."/>
            <person name="Silar P."/>
            <person name="Natvig D.O."/>
            <person name="Lalanne C."/>
            <person name="Gautier V."/>
            <person name="Ament-Velasquez S.L."/>
            <person name="Kruys A."/>
            <person name="Hutchinson M.I."/>
            <person name="Powell A.J."/>
            <person name="Barry K."/>
            <person name="Miller A.N."/>
            <person name="Grigoriev I.V."/>
            <person name="Debuchy R."/>
            <person name="Gladieux P."/>
            <person name="Hiltunen Thoren M."/>
            <person name="Johannesson H."/>
        </authorList>
    </citation>
    <scope>NUCLEOTIDE SEQUENCE</scope>
    <source>
        <strain evidence="6">CBS 314.62</strain>
    </source>
</reference>
<dbReference type="InterPro" id="IPR041698">
    <property type="entry name" value="Methyltransf_25"/>
</dbReference>
<dbReference type="Gene3D" id="3.40.50.150">
    <property type="entry name" value="Vaccinia Virus protein VP39"/>
    <property type="match status" value="1"/>
</dbReference>
<evidence type="ECO:0000256" key="4">
    <source>
        <dbReference type="ARBA" id="ARBA00038314"/>
    </source>
</evidence>
<keyword evidence="2" id="KW-0808">Transferase</keyword>
<evidence type="ECO:0000313" key="7">
    <source>
        <dbReference type="Proteomes" id="UP001270362"/>
    </source>
</evidence>
<accession>A0AAE0XAW8</accession>
<evidence type="ECO:0000313" key="6">
    <source>
        <dbReference type="EMBL" id="KAK3689345.1"/>
    </source>
</evidence>
<organism evidence="6 7">
    <name type="scientific">Podospora appendiculata</name>
    <dbReference type="NCBI Taxonomy" id="314037"/>
    <lineage>
        <taxon>Eukaryota</taxon>
        <taxon>Fungi</taxon>
        <taxon>Dikarya</taxon>
        <taxon>Ascomycota</taxon>
        <taxon>Pezizomycotina</taxon>
        <taxon>Sordariomycetes</taxon>
        <taxon>Sordariomycetidae</taxon>
        <taxon>Sordariales</taxon>
        <taxon>Podosporaceae</taxon>
        <taxon>Podospora</taxon>
    </lineage>
</organism>
<dbReference type="Proteomes" id="UP001270362">
    <property type="component" value="Unassembled WGS sequence"/>
</dbReference>
<dbReference type="Pfam" id="PF13649">
    <property type="entry name" value="Methyltransf_25"/>
    <property type="match status" value="1"/>
</dbReference>
<dbReference type="EMBL" id="JAULSO010000002">
    <property type="protein sequence ID" value="KAK3689345.1"/>
    <property type="molecule type" value="Genomic_DNA"/>
</dbReference>
<evidence type="ECO:0000256" key="3">
    <source>
        <dbReference type="ARBA" id="ARBA00022691"/>
    </source>
</evidence>
<keyword evidence="7" id="KW-1185">Reference proteome</keyword>
<dbReference type="InterPro" id="IPR051654">
    <property type="entry name" value="Meroterpenoid_MTases"/>
</dbReference>
<reference evidence="6" key="2">
    <citation type="submission" date="2023-06" db="EMBL/GenBank/DDBJ databases">
        <authorList>
            <consortium name="Lawrence Berkeley National Laboratory"/>
            <person name="Haridas S."/>
            <person name="Hensen N."/>
            <person name="Bonometti L."/>
            <person name="Westerberg I."/>
            <person name="Brannstrom I.O."/>
            <person name="Guillou S."/>
            <person name="Cros-Aarteil S."/>
            <person name="Calhoun S."/>
            <person name="Kuo A."/>
            <person name="Mondo S."/>
            <person name="Pangilinan J."/>
            <person name="Riley R."/>
            <person name="Labutti K."/>
            <person name="Andreopoulos B."/>
            <person name="Lipzen A."/>
            <person name="Chen C."/>
            <person name="Yanf M."/>
            <person name="Daum C."/>
            <person name="Ng V."/>
            <person name="Clum A."/>
            <person name="Steindorff A."/>
            <person name="Ohm R."/>
            <person name="Martin F."/>
            <person name="Silar P."/>
            <person name="Natvig D."/>
            <person name="Lalanne C."/>
            <person name="Gautier V."/>
            <person name="Ament-Velasquez S.L."/>
            <person name="Kruys A."/>
            <person name="Hutchinson M.I."/>
            <person name="Powell A.J."/>
            <person name="Barry K."/>
            <person name="Miller A.N."/>
            <person name="Grigoriev I.V."/>
            <person name="Debuchy R."/>
            <person name="Gladieux P."/>
            <person name="Thoren M.H."/>
            <person name="Johannesson H."/>
        </authorList>
    </citation>
    <scope>NUCLEOTIDE SEQUENCE</scope>
    <source>
        <strain evidence="6">CBS 314.62</strain>
    </source>
</reference>
<gene>
    <name evidence="6" type="ORF">B0T22DRAFT_528349</name>
</gene>
<dbReference type="GO" id="GO:0016740">
    <property type="term" value="F:transferase activity"/>
    <property type="evidence" value="ECO:0007669"/>
    <property type="project" value="UniProtKB-KW"/>
</dbReference>
<evidence type="ECO:0000259" key="5">
    <source>
        <dbReference type="Pfam" id="PF13649"/>
    </source>
</evidence>
<dbReference type="InterPro" id="IPR029063">
    <property type="entry name" value="SAM-dependent_MTases_sf"/>
</dbReference>
<evidence type="ECO:0000256" key="1">
    <source>
        <dbReference type="ARBA" id="ARBA00005179"/>
    </source>
</evidence>
<dbReference type="AlphaFoldDB" id="A0AAE0XAW8"/>
<proteinExistence type="inferred from homology"/>
<dbReference type="PANTHER" id="PTHR35897:SF1">
    <property type="entry name" value="METHYLTRANSFERASE AUSD"/>
    <property type="match status" value="1"/>
</dbReference>
<protein>
    <recommendedName>
        <fullName evidence="5">Methyltransferase domain-containing protein</fullName>
    </recommendedName>
</protein>
<keyword evidence="3" id="KW-0949">S-adenosyl-L-methionine</keyword>
<sequence length="278" mass="31560">MPEIDPGVNRRQRFQQDPPADRAKLEKAWRLLEGYSRIPADVIEPHLRAVRDKAWAIFPYGCLGRWRFLDMYITTLPEYPELLTRTRAGATLLDCGCCLGQTLRQLAHDGAPQRNLVGTDLRPEFIDLGYDLFRDRETFGGKFVTGSMLDPEDAGLKALDGTVDIIHAASFFHLFGWEDQVVIGVRMVRFFKDGVEGATVLGRQIGNPGEVLEPEEHARRGLGRYHHNRASMQRLWDVVGARTGTEWKVEAELETVVEEAVDGNEENRTTIRFVVRKV</sequence>